<evidence type="ECO:0000313" key="9">
    <source>
        <dbReference type="EMBL" id="KAK9922472.1"/>
    </source>
</evidence>
<evidence type="ECO:0000256" key="1">
    <source>
        <dbReference type="ARBA" id="ARBA00001946"/>
    </source>
</evidence>
<reference evidence="9 10" key="1">
    <citation type="journal article" date="2023" name="G3 (Bethesda)">
        <title>A chromosome-length genome assembly and annotation of blackberry (Rubus argutus, cv. 'Hillquist').</title>
        <authorList>
            <person name="Bruna T."/>
            <person name="Aryal R."/>
            <person name="Dudchenko O."/>
            <person name="Sargent D.J."/>
            <person name="Mead D."/>
            <person name="Buti M."/>
            <person name="Cavallini A."/>
            <person name="Hytonen T."/>
            <person name="Andres J."/>
            <person name="Pham M."/>
            <person name="Weisz D."/>
            <person name="Mascagni F."/>
            <person name="Usai G."/>
            <person name="Natali L."/>
            <person name="Bassil N."/>
            <person name="Fernandez G.E."/>
            <person name="Lomsadze A."/>
            <person name="Armour M."/>
            <person name="Olukolu B."/>
            <person name="Poorten T."/>
            <person name="Britton C."/>
            <person name="Davik J."/>
            <person name="Ashrafi H."/>
            <person name="Aiden E.L."/>
            <person name="Borodovsky M."/>
            <person name="Worthington M."/>
        </authorList>
    </citation>
    <scope>NUCLEOTIDE SEQUENCE [LARGE SCALE GENOMIC DNA]</scope>
    <source>
        <strain evidence="9">PI 553951</strain>
    </source>
</reference>
<sequence>MKMNTAWQGQRRRRGELGTESVGRGDELAADRTRADEANRKHEDATESTTPAGNVCEGWKRCGAEDDGGYGERRGSGQCGMEETRVEHGADCTAMADMRRCLGNLAGHGQRLAMRQGELGRFGEGFEVMVLDFNSKAEEARLLVEDGDEGGWDLQLSLEVLIIAAVEKADFADKMSNISTVGDTSLKLLEGKALPVVHA</sequence>
<dbReference type="GO" id="GO:0006096">
    <property type="term" value="P:glycolytic process"/>
    <property type="evidence" value="ECO:0007669"/>
    <property type="project" value="InterPro"/>
</dbReference>
<dbReference type="Gene3D" id="3.40.50.1260">
    <property type="entry name" value="Phosphoglycerate kinase, N-terminal domain"/>
    <property type="match status" value="1"/>
</dbReference>
<keyword evidence="10" id="KW-1185">Reference proteome</keyword>
<dbReference type="Proteomes" id="UP001457282">
    <property type="component" value="Unassembled WGS sequence"/>
</dbReference>
<evidence type="ECO:0000256" key="8">
    <source>
        <dbReference type="SAM" id="MobiDB-lite"/>
    </source>
</evidence>
<evidence type="ECO:0000256" key="4">
    <source>
        <dbReference type="ARBA" id="ARBA00022679"/>
    </source>
</evidence>
<evidence type="ECO:0000313" key="10">
    <source>
        <dbReference type="Proteomes" id="UP001457282"/>
    </source>
</evidence>
<gene>
    <name evidence="9" type="ORF">M0R45_030935</name>
</gene>
<keyword evidence="6" id="KW-0418">Kinase</keyword>
<dbReference type="GO" id="GO:0004618">
    <property type="term" value="F:phosphoglycerate kinase activity"/>
    <property type="evidence" value="ECO:0007669"/>
    <property type="project" value="UniProtKB-EC"/>
</dbReference>
<dbReference type="InterPro" id="IPR015824">
    <property type="entry name" value="Phosphoglycerate_kinase_N"/>
</dbReference>
<dbReference type="GO" id="GO:0005524">
    <property type="term" value="F:ATP binding"/>
    <property type="evidence" value="ECO:0007669"/>
    <property type="project" value="UniProtKB-KW"/>
</dbReference>
<evidence type="ECO:0000256" key="6">
    <source>
        <dbReference type="ARBA" id="ARBA00022777"/>
    </source>
</evidence>
<keyword evidence="4" id="KW-0808">Transferase</keyword>
<comment type="similarity">
    <text evidence="2">Belongs to the phosphoglycerate kinase family.</text>
</comment>
<dbReference type="AlphaFoldDB" id="A0AAW1WGJ9"/>
<keyword evidence="5" id="KW-0547">Nucleotide-binding</keyword>
<organism evidence="9 10">
    <name type="scientific">Rubus argutus</name>
    <name type="common">Southern blackberry</name>
    <dbReference type="NCBI Taxonomy" id="59490"/>
    <lineage>
        <taxon>Eukaryota</taxon>
        <taxon>Viridiplantae</taxon>
        <taxon>Streptophyta</taxon>
        <taxon>Embryophyta</taxon>
        <taxon>Tracheophyta</taxon>
        <taxon>Spermatophyta</taxon>
        <taxon>Magnoliopsida</taxon>
        <taxon>eudicotyledons</taxon>
        <taxon>Gunneridae</taxon>
        <taxon>Pentapetalae</taxon>
        <taxon>rosids</taxon>
        <taxon>fabids</taxon>
        <taxon>Rosales</taxon>
        <taxon>Rosaceae</taxon>
        <taxon>Rosoideae</taxon>
        <taxon>Rosoideae incertae sedis</taxon>
        <taxon>Rubus</taxon>
    </lineage>
</organism>
<evidence type="ECO:0000256" key="7">
    <source>
        <dbReference type="ARBA" id="ARBA00022840"/>
    </source>
</evidence>
<dbReference type="SUPFAM" id="SSF53748">
    <property type="entry name" value="Phosphoglycerate kinase"/>
    <property type="match status" value="1"/>
</dbReference>
<dbReference type="EC" id="2.7.2.3" evidence="3"/>
<accession>A0AAW1WGJ9</accession>
<name>A0AAW1WGJ9_RUBAR</name>
<dbReference type="InterPro" id="IPR036043">
    <property type="entry name" value="Phosphoglycerate_kinase_sf"/>
</dbReference>
<evidence type="ECO:0000256" key="2">
    <source>
        <dbReference type="ARBA" id="ARBA00008982"/>
    </source>
</evidence>
<evidence type="ECO:0000256" key="5">
    <source>
        <dbReference type="ARBA" id="ARBA00022741"/>
    </source>
</evidence>
<feature type="compositionally biased region" description="Basic and acidic residues" evidence="8">
    <location>
        <begin position="23"/>
        <end position="45"/>
    </location>
</feature>
<evidence type="ECO:0000256" key="3">
    <source>
        <dbReference type="ARBA" id="ARBA00013061"/>
    </source>
</evidence>
<dbReference type="EMBL" id="JBEDUW010000006">
    <property type="protein sequence ID" value="KAK9922472.1"/>
    <property type="molecule type" value="Genomic_DNA"/>
</dbReference>
<comment type="caution">
    <text evidence="9">The sequence shown here is derived from an EMBL/GenBank/DDBJ whole genome shotgun (WGS) entry which is preliminary data.</text>
</comment>
<proteinExistence type="inferred from homology"/>
<feature type="region of interest" description="Disordered" evidence="8">
    <location>
        <begin position="1"/>
        <end position="55"/>
    </location>
</feature>
<comment type="cofactor">
    <cofactor evidence="1">
        <name>Mg(2+)</name>
        <dbReference type="ChEBI" id="CHEBI:18420"/>
    </cofactor>
</comment>
<protein>
    <recommendedName>
        <fullName evidence="3">phosphoglycerate kinase</fullName>
        <ecNumber evidence="3">2.7.2.3</ecNumber>
    </recommendedName>
</protein>
<keyword evidence="7" id="KW-0067">ATP-binding</keyword>